<reference evidence="2" key="2">
    <citation type="submission" date="2013-12" db="EMBL/GenBank/DDBJ databases">
        <authorList>
            <person name="Yu Y."/>
            <person name="Lee S."/>
            <person name="de Baynast K."/>
            <person name="Wissotski M."/>
            <person name="Liu L."/>
            <person name="Talag J."/>
            <person name="Goicoechea J."/>
            <person name="Angelova A."/>
            <person name="Jetty R."/>
            <person name="Kudrna D."/>
            <person name="Golser W."/>
            <person name="Rivera L."/>
            <person name="Zhang J."/>
            <person name="Wing R."/>
        </authorList>
    </citation>
    <scope>NUCLEOTIDE SEQUENCE</scope>
</reference>
<dbReference type="EnsemblPlants" id="LPERR12G10500.1">
    <property type="protein sequence ID" value="LPERR12G10500.1"/>
    <property type="gene ID" value="LPERR12G10500"/>
</dbReference>
<accession>A0A0D9XZH5</accession>
<dbReference type="AlphaFoldDB" id="A0A0D9XZH5"/>
<dbReference type="Gramene" id="LPERR12G10500.1">
    <property type="protein sequence ID" value="LPERR12G10500.1"/>
    <property type="gene ID" value="LPERR12G10500"/>
</dbReference>
<evidence type="ECO:0000313" key="1">
    <source>
        <dbReference type="EnsemblPlants" id="LPERR12G10500.1"/>
    </source>
</evidence>
<organism evidence="1 2">
    <name type="scientific">Leersia perrieri</name>
    <dbReference type="NCBI Taxonomy" id="77586"/>
    <lineage>
        <taxon>Eukaryota</taxon>
        <taxon>Viridiplantae</taxon>
        <taxon>Streptophyta</taxon>
        <taxon>Embryophyta</taxon>
        <taxon>Tracheophyta</taxon>
        <taxon>Spermatophyta</taxon>
        <taxon>Magnoliopsida</taxon>
        <taxon>Liliopsida</taxon>
        <taxon>Poales</taxon>
        <taxon>Poaceae</taxon>
        <taxon>BOP clade</taxon>
        <taxon>Oryzoideae</taxon>
        <taxon>Oryzeae</taxon>
        <taxon>Oryzinae</taxon>
        <taxon>Leersia</taxon>
    </lineage>
</organism>
<evidence type="ECO:0000313" key="2">
    <source>
        <dbReference type="Proteomes" id="UP000032180"/>
    </source>
</evidence>
<reference evidence="1" key="3">
    <citation type="submission" date="2015-04" db="UniProtKB">
        <authorList>
            <consortium name="EnsemblPlants"/>
        </authorList>
    </citation>
    <scope>IDENTIFICATION</scope>
</reference>
<name>A0A0D9XZH5_9ORYZ</name>
<protein>
    <submittedName>
        <fullName evidence="1">Uncharacterized protein</fullName>
    </submittedName>
</protein>
<reference evidence="1 2" key="1">
    <citation type="submission" date="2012-08" db="EMBL/GenBank/DDBJ databases">
        <title>Oryza genome evolution.</title>
        <authorList>
            <person name="Wing R.A."/>
        </authorList>
    </citation>
    <scope>NUCLEOTIDE SEQUENCE</scope>
</reference>
<dbReference type="Proteomes" id="UP000032180">
    <property type="component" value="Chromosome 12"/>
</dbReference>
<sequence length="74" mass="8070">MKGQSTSRRFSMSAVSAAATGRHCLHPNSSDVLVISVKQDLKVPAANPSPTKQFQGSKINLSMQKFTSKYLKVF</sequence>
<keyword evidence="2" id="KW-1185">Reference proteome</keyword>
<proteinExistence type="predicted"/>
<dbReference type="HOGENOM" id="CLU_2691316_0_0_1"/>